<evidence type="ECO:0000313" key="2">
    <source>
        <dbReference type="WBParaSite" id="nRc.2.0.1.t32552-RA"/>
    </source>
</evidence>
<keyword evidence="1" id="KW-1185">Reference proteome</keyword>
<reference evidence="2" key="1">
    <citation type="submission" date="2022-11" db="UniProtKB">
        <authorList>
            <consortium name="WormBaseParasite"/>
        </authorList>
    </citation>
    <scope>IDENTIFICATION</scope>
</reference>
<sequence length="61" mass="6502">MFQPGIDVQRAATSTPSNRVSFATVFTISIIIGYANQTGKSTSIKAHLSFLPPSERSSSSL</sequence>
<evidence type="ECO:0000313" key="1">
    <source>
        <dbReference type="Proteomes" id="UP000887565"/>
    </source>
</evidence>
<dbReference type="WBParaSite" id="nRc.2.0.1.t32552-RA">
    <property type="protein sequence ID" value="nRc.2.0.1.t32552-RA"/>
    <property type="gene ID" value="nRc.2.0.1.g32552"/>
</dbReference>
<organism evidence="1 2">
    <name type="scientific">Romanomermis culicivorax</name>
    <name type="common">Nematode worm</name>
    <dbReference type="NCBI Taxonomy" id="13658"/>
    <lineage>
        <taxon>Eukaryota</taxon>
        <taxon>Metazoa</taxon>
        <taxon>Ecdysozoa</taxon>
        <taxon>Nematoda</taxon>
        <taxon>Enoplea</taxon>
        <taxon>Dorylaimia</taxon>
        <taxon>Mermithida</taxon>
        <taxon>Mermithoidea</taxon>
        <taxon>Mermithidae</taxon>
        <taxon>Romanomermis</taxon>
    </lineage>
</organism>
<dbReference type="AlphaFoldDB" id="A0A915K174"/>
<proteinExistence type="predicted"/>
<dbReference type="Proteomes" id="UP000887565">
    <property type="component" value="Unplaced"/>
</dbReference>
<accession>A0A915K174</accession>
<name>A0A915K174_ROMCU</name>
<protein>
    <submittedName>
        <fullName evidence="2">Uncharacterized protein</fullName>
    </submittedName>
</protein>